<dbReference type="PANTHER" id="PTHR47079">
    <property type="entry name" value="REGULATOR OF G-PROTEIN SIGNALING PROTEIN-LIKE"/>
    <property type="match status" value="1"/>
</dbReference>
<dbReference type="Pfam" id="PF05007">
    <property type="entry name" value="Mannosyl_trans"/>
    <property type="match status" value="1"/>
</dbReference>
<evidence type="ECO:0000313" key="4">
    <source>
        <dbReference type="EMBL" id="CAH3042163.1"/>
    </source>
</evidence>
<keyword evidence="5" id="KW-1185">Reference proteome</keyword>
<feature type="transmembrane region" description="Helical" evidence="1">
    <location>
        <begin position="90"/>
        <end position="113"/>
    </location>
</feature>
<dbReference type="InterPro" id="IPR055270">
    <property type="entry name" value="Glyco_tran_10_C"/>
</dbReference>
<dbReference type="EC" id="2.4.1.-" evidence="1"/>
<feature type="compositionally biased region" description="Acidic residues" evidence="2">
    <location>
        <begin position="752"/>
        <end position="762"/>
    </location>
</feature>
<keyword evidence="1" id="KW-0333">Golgi apparatus</keyword>
<dbReference type="Pfam" id="PF00615">
    <property type="entry name" value="RGS"/>
    <property type="match status" value="2"/>
</dbReference>
<dbReference type="InterPro" id="IPR036305">
    <property type="entry name" value="RGS_sf"/>
</dbReference>
<dbReference type="Gene3D" id="1.10.167.10">
    <property type="entry name" value="Regulator of G-protein Signalling 4, domain 2"/>
    <property type="match status" value="4"/>
</dbReference>
<dbReference type="InterPro" id="IPR044926">
    <property type="entry name" value="RGS_subdomain_2"/>
</dbReference>
<feature type="transmembrane region" description="Helical" evidence="1">
    <location>
        <begin position="291"/>
        <end position="316"/>
    </location>
</feature>
<proteinExistence type="inferred from homology"/>
<reference evidence="4 5" key="1">
    <citation type="submission" date="2022-05" db="EMBL/GenBank/DDBJ databases">
        <authorList>
            <consortium name="Genoscope - CEA"/>
            <person name="William W."/>
        </authorList>
    </citation>
    <scope>NUCLEOTIDE SEQUENCE [LARGE SCALE GENOMIC DNA]</scope>
</reference>
<dbReference type="EMBL" id="CALNXJ010000006">
    <property type="protein sequence ID" value="CAH3042163.1"/>
    <property type="molecule type" value="Genomic_DNA"/>
</dbReference>
<dbReference type="GO" id="GO:0006506">
    <property type="term" value="P:GPI anchor biosynthetic process"/>
    <property type="evidence" value="ECO:0007669"/>
    <property type="project" value="InterPro"/>
</dbReference>
<evidence type="ECO:0000256" key="2">
    <source>
        <dbReference type="SAM" id="MobiDB-lite"/>
    </source>
</evidence>
<feature type="compositionally biased region" description="Low complexity" evidence="2">
    <location>
        <begin position="763"/>
        <end position="778"/>
    </location>
</feature>
<dbReference type="InterPro" id="IPR007704">
    <property type="entry name" value="PIG-M"/>
</dbReference>
<keyword evidence="1" id="KW-0812">Transmembrane</keyword>
<gene>
    <name evidence="4" type="ORF">PMEA_00028636</name>
</gene>
<feature type="transmembrane region" description="Helical" evidence="1">
    <location>
        <begin position="171"/>
        <end position="193"/>
    </location>
</feature>
<feature type="transmembrane region" description="Helical" evidence="1">
    <location>
        <begin position="20"/>
        <end position="38"/>
    </location>
</feature>
<feature type="transmembrane region" description="Helical" evidence="1">
    <location>
        <begin position="328"/>
        <end position="352"/>
    </location>
</feature>
<keyword evidence="1" id="KW-0808">Transferase</keyword>
<dbReference type="SMART" id="SM00315">
    <property type="entry name" value="RGS"/>
    <property type="match status" value="3"/>
</dbReference>
<dbReference type="SUPFAM" id="SSF53756">
    <property type="entry name" value="UDP-Glycosyltransferase/glycogen phosphorylase"/>
    <property type="match status" value="1"/>
</dbReference>
<feature type="domain" description="RGS" evidence="3">
    <location>
        <begin position="518"/>
        <end position="632"/>
    </location>
</feature>
<feature type="domain" description="RGS" evidence="3">
    <location>
        <begin position="1193"/>
        <end position="1251"/>
    </location>
</feature>
<feature type="non-terminal residue" evidence="4">
    <location>
        <position position="1867"/>
    </location>
</feature>
<dbReference type="GO" id="GO:0051751">
    <property type="term" value="F:alpha-1,4-mannosyltransferase activity"/>
    <property type="evidence" value="ECO:0007669"/>
    <property type="project" value="InterPro"/>
</dbReference>
<dbReference type="InterPro" id="IPR016137">
    <property type="entry name" value="RGS"/>
</dbReference>
<dbReference type="GO" id="GO:0004376">
    <property type="term" value="F:GPI mannosyltransferase activity"/>
    <property type="evidence" value="ECO:0007669"/>
    <property type="project" value="InterPro"/>
</dbReference>
<dbReference type="InterPro" id="IPR053282">
    <property type="entry name" value="RGS_domain-containing"/>
</dbReference>
<feature type="transmembrane region" description="Helical" evidence="1">
    <location>
        <begin position="148"/>
        <end position="164"/>
    </location>
</feature>
<feature type="region of interest" description="Disordered" evidence="2">
    <location>
        <begin position="1128"/>
        <end position="1160"/>
    </location>
</feature>
<organism evidence="4 5">
    <name type="scientific">Pocillopora meandrina</name>
    <dbReference type="NCBI Taxonomy" id="46732"/>
    <lineage>
        <taxon>Eukaryota</taxon>
        <taxon>Metazoa</taxon>
        <taxon>Cnidaria</taxon>
        <taxon>Anthozoa</taxon>
        <taxon>Hexacorallia</taxon>
        <taxon>Scleractinia</taxon>
        <taxon>Astrocoeniina</taxon>
        <taxon>Pocilloporidae</taxon>
        <taxon>Pocillopora</taxon>
    </lineage>
</organism>
<feature type="domain" description="RGS" evidence="3">
    <location>
        <begin position="1379"/>
        <end position="1496"/>
    </location>
</feature>
<dbReference type="InterPro" id="IPR031481">
    <property type="entry name" value="Glyco_tran_10_N"/>
</dbReference>
<dbReference type="SUPFAM" id="SSF48097">
    <property type="entry name" value="Regulator of G-protein signaling, RGS"/>
    <property type="match status" value="4"/>
</dbReference>
<comment type="caution">
    <text evidence="1">Lacks conserved residue(s) required for the propagation of feature annotation.</text>
</comment>
<name>A0AAU9W2C6_9CNID</name>
<feature type="compositionally biased region" description="Acidic residues" evidence="2">
    <location>
        <begin position="1128"/>
        <end position="1141"/>
    </location>
</feature>
<evidence type="ECO:0000256" key="1">
    <source>
        <dbReference type="RuleBase" id="RU003832"/>
    </source>
</evidence>
<keyword evidence="1" id="KW-1133">Transmembrane helix</keyword>
<dbReference type="Gene3D" id="3.40.50.11660">
    <property type="entry name" value="Glycosyl transferase family 10, C-terminal domain"/>
    <property type="match status" value="1"/>
</dbReference>
<feature type="transmembrane region" description="Helical" evidence="1">
    <location>
        <begin position="364"/>
        <end position="384"/>
    </location>
</feature>
<dbReference type="Pfam" id="PF00852">
    <property type="entry name" value="Glyco_transf_10"/>
    <property type="match status" value="1"/>
</dbReference>
<comment type="similarity">
    <text evidence="1">Belongs to the glycosyltransferase 10 family.</text>
</comment>
<sequence length="1867" mass="214259">MQAWSPSTNMANAMKDYVSIWSTCTIAFLLRLCLIVYGEWQDKNMVVKYTDIDYHVFTDAARHVVEGNSPYLRLTYRYTPLLATLLTPNITLHMCFGKVLFALFDVLVGYMLYKILHLRGCCEKRAVFASLLWLFNPLSFTVSTRGNAESILAFLVLASIYFVLNKNTSMAAFFFALSVHFKIYPIIYGFPFVLLVGDDIYDCKKSSEGTSDNVKKSLGFVSQAVAFVFHPQRFKFAMIAAVIFLGLTGVLYQRYGFEFLEHTYLYHVTRRDVKHNFSVYFYMMYLVEGTYWSPVLGLVSFIPQLVLVVAFGILYYRDIPFCCFVQTFAFVTFNKVCTSQYFLWYLCLLPLILDSVNISLQKTVSLTLAWFAGQAMWLIPAYYLEYKGMNNFFYVWAGRIPSEGLFEKLLSKATFVDFLNTFLSLPVFGKRLTYNQADGYFSVFPPPPRTCYHLPDYRIKQWVQKERMPFFWKTDLFLVYLLCVELHDATDYSGTSVNRNEARTFLRTVEDMRSLQLFLRGTAGQRTLMFWIDAERYRRVTRKEHRRFSFREIQAKYLRSGSPWELPEIMKWASLCGVSRQGERESSFRIPKNITKRMYLSDSSIFSENVFLPVQKMALERLSSYWLPKYIQHKKILFKVIAEKRGISVTDLILQNRSISPILEDDDKLSTTSSEQDIDNSLLKLCAVSSSESREEKLEEWRQWFWAGVDGPAEDGHKIMPPHDMPMELQLSGGVKNMILEISSAPPSSPVPEEEEEEEEEAWSVSSSPDSVSPTVCSKSFSEGSRPRLVSPPENLVASDPALPTYGKQRWFKKKKKEKKTNEKKDESEEELLVSLPMLNPPFAKMPSSAPRKLKTFYEALASERNTITEEQDEELYESSAETTSSNRSSSGTPTITVSTAIRQASASHIIPFKETGSETASVVGEPRVLYPRDSNGEPCIIQQANKDINLTASLALTADKLAGGPLSEYLKKTREEAALRCLQFWEDSQEYLSPREYFGSLSKYNLGKTLIATYIAPDSPRKVTMSPQTRADLMRLLPLERGSQLLSTVLQTSVQTVTALWSEFIQSDEDHFVNFVGVPRKSARKKMKVKPDGTTAGLWETDCSKPQHALSVAVGLGFSGFSFGLEDEDEDEREANEENFDLPSLKDKQPENTQQNRRASHFYGHAIRFGEDAFEERAKGKSKSIRPPKPRCFNEVLHNNLQLTWFKRFLSDKGCEAPLMFWQAVENMRTNCKDGKARQARAVIITKKYFINIPTTPAEYLHCKAEIIRDIPLLDKVTAPMLVSAQACVARSMEENWYADFVATFPDDEADRESSTKYAIRNTLAGVYKMAAHGKTKEMWLMFAHNIICFQRGIRHAPSLRDFKVFLRKEAKSTMEQNLRRHVAHPTGRVVNKQFVYTDRLINDLEFWMEVERFKDQADNAAACAMSGNYTLDDENLLLDKARTIVKCFIDSDFPPRIQINIANDLAENIVGLVHTGIVERGLFHEAALQVFTPLMFLWKKYSAELISKQTDEPTCSTPVKRSASRKRVMSIIGGMPYRKIYASPNQTDRWLIVFWSTIFGKQPGIELKWNKSDCPVACQVTSDHSRACDADGFVVHARDSHMIPPTESVPWILYTQENPIYTPVMNDAKFMSRFKLLVSYRLDYDFPWPSFHMPNATPPLRFKEKTKLIMAAFSNCEPVRTEYMRQLMKFVQVDSYGDCLRNKHGLVERYGSRNGSNFLELKTELAKQYKFTLVFFNQDCDYFVDAQLNHALNAGSIPVVMSTDKLDEFLPGNLRHSVIKVRDFRTPKDLSDYLKYLSRNETEYNKYLSWKLEGIENITGTAIENVWKPKYPLYCQICVALSQGRIHEKGLEPIPCKARAYEDWG</sequence>
<keyword evidence="1" id="KW-0472">Membrane</keyword>
<dbReference type="PANTHER" id="PTHR47079:SF1">
    <property type="entry name" value="REGULATOR OF G-PROTEIN SIGNALING PROTEIN-LIKE"/>
    <property type="match status" value="1"/>
</dbReference>
<dbReference type="Proteomes" id="UP001159428">
    <property type="component" value="Unassembled WGS sequence"/>
</dbReference>
<dbReference type="GO" id="GO:0032580">
    <property type="term" value="C:Golgi cisterna membrane"/>
    <property type="evidence" value="ECO:0007669"/>
    <property type="project" value="UniProtKB-SubCell"/>
</dbReference>
<feature type="compositionally biased region" description="Basic residues" evidence="2">
    <location>
        <begin position="810"/>
        <end position="819"/>
    </location>
</feature>
<feature type="transmembrane region" description="Helical" evidence="1">
    <location>
        <begin position="236"/>
        <end position="255"/>
    </location>
</feature>
<protein>
    <recommendedName>
        <fullName evidence="1">Fucosyltransferase</fullName>
        <ecNumber evidence="1">2.4.1.-</ecNumber>
    </recommendedName>
</protein>
<dbReference type="PROSITE" id="PS50132">
    <property type="entry name" value="RGS"/>
    <property type="match status" value="3"/>
</dbReference>
<evidence type="ECO:0000313" key="5">
    <source>
        <dbReference type="Proteomes" id="UP001159428"/>
    </source>
</evidence>
<keyword evidence="1" id="KW-0328">Glycosyltransferase</keyword>
<feature type="compositionally biased region" description="Low complexity" evidence="2">
    <location>
        <begin position="879"/>
        <end position="894"/>
    </location>
</feature>
<feature type="region of interest" description="Disordered" evidence="2">
    <location>
        <begin position="865"/>
        <end position="894"/>
    </location>
</feature>
<dbReference type="InterPro" id="IPR038577">
    <property type="entry name" value="GT10-like_C_sf"/>
</dbReference>
<dbReference type="Pfam" id="PF17039">
    <property type="entry name" value="Glyco_tran_10_N"/>
    <property type="match status" value="1"/>
</dbReference>
<comment type="subcellular location">
    <subcellularLocation>
        <location evidence="1">Golgi apparatus</location>
        <location evidence="1">Golgi stack membrane</location>
        <topology evidence="1">Single-pass type II membrane protein</topology>
    </subcellularLocation>
</comment>
<accession>A0AAU9W2C6</accession>
<feature type="transmembrane region" description="Helical" evidence="1">
    <location>
        <begin position="125"/>
        <end position="142"/>
    </location>
</feature>
<feature type="region of interest" description="Disordered" evidence="2">
    <location>
        <begin position="742"/>
        <end position="830"/>
    </location>
</feature>
<evidence type="ECO:0000259" key="3">
    <source>
        <dbReference type="PROSITE" id="PS50132"/>
    </source>
</evidence>
<comment type="caution">
    <text evidence="4">The sequence shown here is derived from an EMBL/GenBank/DDBJ whole genome shotgun (WGS) entry which is preliminary data.</text>
</comment>